<gene>
    <name evidence="10 13" type="primary">pdxT</name>
    <name evidence="13" type="ORF">PUP29_03725</name>
</gene>
<dbReference type="GO" id="GO:0004359">
    <property type="term" value="F:glutaminase activity"/>
    <property type="evidence" value="ECO:0007669"/>
    <property type="project" value="UniProtKB-UniRule"/>
</dbReference>
<dbReference type="PROSITE" id="PS01236">
    <property type="entry name" value="PDXT_SNO_1"/>
    <property type="match status" value="1"/>
</dbReference>
<dbReference type="HAMAP" id="MF_01615">
    <property type="entry name" value="PdxT"/>
    <property type="match status" value="1"/>
</dbReference>
<proteinExistence type="inferred from homology"/>
<keyword evidence="4 10" id="KW-0315">Glutamine amidotransferase</keyword>
<dbReference type="GO" id="GO:0036381">
    <property type="term" value="F:pyridoxal 5'-phosphate synthase (glutamine hydrolysing) activity"/>
    <property type="evidence" value="ECO:0007669"/>
    <property type="project" value="UniProtKB-UniRule"/>
</dbReference>
<dbReference type="InterPro" id="IPR021196">
    <property type="entry name" value="PdxT/SNO_CS"/>
</dbReference>
<dbReference type="RefSeq" id="WP_079547159.1">
    <property type="nucleotide sequence ID" value="NZ_CP117826.1"/>
</dbReference>
<evidence type="ECO:0000313" key="13">
    <source>
        <dbReference type="EMBL" id="XCC63034.1"/>
    </source>
</evidence>
<dbReference type="PROSITE" id="PS51273">
    <property type="entry name" value="GATASE_TYPE_1"/>
    <property type="match status" value="1"/>
</dbReference>
<dbReference type="SUPFAM" id="SSF52317">
    <property type="entry name" value="Class I glutamine amidotransferase-like"/>
    <property type="match status" value="1"/>
</dbReference>
<name>A0AAU8AB39_9FIRM</name>
<comment type="catalytic activity">
    <reaction evidence="6 10">
        <text>aldehydo-D-ribose 5-phosphate + D-glyceraldehyde 3-phosphate + L-glutamine = pyridoxal 5'-phosphate + L-glutamate + phosphate + 3 H2O + H(+)</text>
        <dbReference type="Rhea" id="RHEA:31507"/>
        <dbReference type="ChEBI" id="CHEBI:15377"/>
        <dbReference type="ChEBI" id="CHEBI:15378"/>
        <dbReference type="ChEBI" id="CHEBI:29985"/>
        <dbReference type="ChEBI" id="CHEBI:43474"/>
        <dbReference type="ChEBI" id="CHEBI:58273"/>
        <dbReference type="ChEBI" id="CHEBI:58359"/>
        <dbReference type="ChEBI" id="CHEBI:59776"/>
        <dbReference type="ChEBI" id="CHEBI:597326"/>
        <dbReference type="EC" id="4.3.3.6"/>
    </reaction>
</comment>
<feature type="binding site" evidence="10 12">
    <location>
        <begin position="131"/>
        <end position="132"/>
    </location>
    <ligand>
        <name>L-glutamine</name>
        <dbReference type="ChEBI" id="CHEBI:58359"/>
    </ligand>
</feature>
<dbReference type="GO" id="GO:0008614">
    <property type="term" value="P:pyridoxine metabolic process"/>
    <property type="evidence" value="ECO:0007669"/>
    <property type="project" value="TreeGrafter"/>
</dbReference>
<evidence type="ECO:0000256" key="5">
    <source>
        <dbReference type="ARBA" id="ARBA00023239"/>
    </source>
</evidence>
<feature type="binding site" evidence="10 12">
    <location>
        <position position="104"/>
    </location>
    <ligand>
        <name>L-glutamine</name>
        <dbReference type="ChEBI" id="CHEBI:58359"/>
    </ligand>
</feature>
<dbReference type="InterPro" id="IPR029062">
    <property type="entry name" value="Class_I_gatase-like"/>
</dbReference>
<sequence>MKIGILALQGAFIEHKTMLERLGCGSFEIRKKEDVKAMDGLILPGGESTVMTKLLHELALYEPLSCMIRNGLPVFGTCAGLILLAKDVIGGKTCFGCMNITARRNAYGRQLGSFRTKGYMAGIGTIPMVFIRGPYIEHAGDRAEVLARVEGHIVAARQDNMLVVSFHPELMPDERLHSFFLDMAAKHRAEKTARAI</sequence>
<comment type="function">
    <text evidence="8 10">Catalyzes the hydrolysis of glutamine to glutamate and ammonia as part of the biosynthesis of pyridoxal 5'-phosphate. The resulting ammonia molecule is channeled to the active site of PdxS.</text>
</comment>
<feature type="active site" description="Charge relay system" evidence="10 11">
    <location>
        <position position="169"/>
    </location>
</feature>
<comment type="similarity">
    <text evidence="1 10">Belongs to the glutaminase PdxT/SNO family.</text>
</comment>
<reference evidence="13" key="1">
    <citation type="submission" date="2023-02" db="EMBL/GenBank/DDBJ databases">
        <title>Gut commensal Christensenella minuta modulates host metabolism via a new class of secondary bile acids.</title>
        <authorList>
            <person name="Liu C."/>
        </authorList>
    </citation>
    <scope>NUCLEOTIDE SEQUENCE</scope>
    <source>
        <strain evidence="13">CA70</strain>
    </source>
</reference>
<comment type="catalytic activity">
    <reaction evidence="7 10">
        <text>L-glutamine + H2O = L-glutamate + NH4(+)</text>
        <dbReference type="Rhea" id="RHEA:15889"/>
        <dbReference type="ChEBI" id="CHEBI:15377"/>
        <dbReference type="ChEBI" id="CHEBI:28938"/>
        <dbReference type="ChEBI" id="CHEBI:29985"/>
        <dbReference type="ChEBI" id="CHEBI:58359"/>
        <dbReference type="EC" id="3.5.1.2"/>
    </reaction>
</comment>
<accession>A0AAU8AB39</accession>
<feature type="active site" description="Nucleophile" evidence="10 11">
    <location>
        <position position="78"/>
    </location>
</feature>
<dbReference type="Pfam" id="PF01174">
    <property type="entry name" value="SNO"/>
    <property type="match status" value="1"/>
</dbReference>
<evidence type="ECO:0000256" key="3">
    <source>
        <dbReference type="ARBA" id="ARBA00022898"/>
    </source>
</evidence>
<feature type="active site" description="Charge relay system" evidence="10 11">
    <location>
        <position position="167"/>
    </location>
</feature>
<comment type="subunit">
    <text evidence="9 10">In the presence of PdxS, forms a dodecamer of heterodimers. Only shows activity in the heterodimer.</text>
</comment>
<evidence type="ECO:0000256" key="4">
    <source>
        <dbReference type="ARBA" id="ARBA00022962"/>
    </source>
</evidence>
<dbReference type="GO" id="GO:0042823">
    <property type="term" value="P:pyridoxal phosphate biosynthetic process"/>
    <property type="evidence" value="ECO:0007669"/>
    <property type="project" value="UniProtKB-UniRule"/>
</dbReference>
<dbReference type="GO" id="GO:0005829">
    <property type="term" value="C:cytosol"/>
    <property type="evidence" value="ECO:0007669"/>
    <property type="project" value="TreeGrafter"/>
</dbReference>
<evidence type="ECO:0000256" key="8">
    <source>
        <dbReference type="ARBA" id="ARBA00054599"/>
    </source>
</evidence>
<dbReference type="GO" id="GO:0006543">
    <property type="term" value="P:L-glutamine catabolic process"/>
    <property type="evidence" value="ECO:0007669"/>
    <property type="project" value="UniProtKB-UniRule"/>
</dbReference>
<dbReference type="PANTHER" id="PTHR31559:SF0">
    <property type="entry name" value="PYRIDOXAL 5'-PHOSPHATE SYNTHASE SUBUNIT SNO1-RELATED"/>
    <property type="match status" value="1"/>
</dbReference>
<evidence type="ECO:0000256" key="12">
    <source>
        <dbReference type="PIRSR" id="PIRSR005639-2"/>
    </source>
</evidence>
<evidence type="ECO:0000256" key="7">
    <source>
        <dbReference type="ARBA" id="ARBA00049534"/>
    </source>
</evidence>
<protein>
    <recommendedName>
        <fullName evidence="10">Pyridoxal 5'-phosphate synthase subunit PdxT</fullName>
        <ecNumber evidence="10">4.3.3.6</ecNumber>
    </recommendedName>
    <alternativeName>
        <fullName evidence="10">Pdx2</fullName>
    </alternativeName>
    <alternativeName>
        <fullName evidence="10">Pyridoxal 5'-phosphate synthase glutaminase subunit</fullName>
        <ecNumber evidence="10">3.5.1.2</ecNumber>
    </alternativeName>
</protein>
<dbReference type="FunFam" id="3.40.50.880:FF:000010">
    <property type="entry name" value="uncharacterized protein LOC100176842 isoform X2"/>
    <property type="match status" value="1"/>
</dbReference>
<dbReference type="PIRSF" id="PIRSF005639">
    <property type="entry name" value="Glut_amidoT_SNO"/>
    <property type="match status" value="1"/>
</dbReference>
<dbReference type="InterPro" id="IPR002161">
    <property type="entry name" value="PdxT/SNO"/>
</dbReference>
<dbReference type="GO" id="GO:1903600">
    <property type="term" value="C:glutaminase complex"/>
    <property type="evidence" value="ECO:0007669"/>
    <property type="project" value="TreeGrafter"/>
</dbReference>
<dbReference type="EC" id="4.3.3.6" evidence="10"/>
<keyword evidence="5 10" id="KW-0456">Lyase</keyword>
<keyword evidence="3 10" id="KW-0663">Pyridoxal phosphate</keyword>
<organism evidence="13">
    <name type="scientific">Christensenella massiliensis</name>
    <dbReference type="NCBI Taxonomy" id="1805714"/>
    <lineage>
        <taxon>Bacteria</taxon>
        <taxon>Bacillati</taxon>
        <taxon>Bacillota</taxon>
        <taxon>Clostridia</taxon>
        <taxon>Christensenellales</taxon>
        <taxon>Christensenellaceae</taxon>
        <taxon>Christensenella</taxon>
    </lineage>
</organism>
<dbReference type="Gene3D" id="3.40.50.880">
    <property type="match status" value="1"/>
</dbReference>
<dbReference type="PROSITE" id="PS51130">
    <property type="entry name" value="PDXT_SNO_2"/>
    <property type="match status" value="1"/>
</dbReference>
<evidence type="ECO:0000256" key="11">
    <source>
        <dbReference type="PIRSR" id="PIRSR005639-1"/>
    </source>
</evidence>
<evidence type="ECO:0000256" key="10">
    <source>
        <dbReference type="HAMAP-Rule" id="MF_01615"/>
    </source>
</evidence>
<dbReference type="AlphaFoldDB" id="A0AAU8AB39"/>
<dbReference type="EC" id="3.5.1.2" evidence="10"/>
<keyword evidence="2 10" id="KW-0378">Hydrolase</keyword>
<evidence type="ECO:0000256" key="9">
    <source>
        <dbReference type="ARBA" id="ARBA00064749"/>
    </source>
</evidence>
<dbReference type="NCBIfam" id="TIGR03800">
    <property type="entry name" value="PLP_synth_Pdx2"/>
    <property type="match status" value="1"/>
</dbReference>
<evidence type="ECO:0000256" key="1">
    <source>
        <dbReference type="ARBA" id="ARBA00008345"/>
    </source>
</evidence>
<evidence type="ECO:0000256" key="2">
    <source>
        <dbReference type="ARBA" id="ARBA00022801"/>
    </source>
</evidence>
<comment type="pathway">
    <text evidence="10">Cofactor biosynthesis; pyridoxal 5'-phosphate biosynthesis.</text>
</comment>
<dbReference type="EMBL" id="CP117826">
    <property type="protein sequence ID" value="XCC63034.1"/>
    <property type="molecule type" value="Genomic_DNA"/>
</dbReference>
<feature type="binding site" evidence="10 12">
    <location>
        <begin position="46"/>
        <end position="48"/>
    </location>
    <ligand>
        <name>L-glutamine</name>
        <dbReference type="ChEBI" id="CHEBI:58359"/>
    </ligand>
</feature>
<evidence type="ECO:0000256" key="6">
    <source>
        <dbReference type="ARBA" id="ARBA00047992"/>
    </source>
</evidence>
<dbReference type="PANTHER" id="PTHR31559">
    <property type="entry name" value="PYRIDOXAL 5'-PHOSPHATE SYNTHASE SUBUNIT SNO"/>
    <property type="match status" value="1"/>
</dbReference>
<dbReference type="CDD" id="cd01749">
    <property type="entry name" value="GATase1_PB"/>
    <property type="match status" value="1"/>
</dbReference>